<feature type="chain" id="PRO_5047321065" description="Secreted protein" evidence="1">
    <location>
        <begin position="34"/>
        <end position="128"/>
    </location>
</feature>
<sequence length="128" mass="13795">MKLIPMRRAATLVPAGVATFFAASILVAPAAHADAAKGCAGGYAKYTSKGDFLYVKDRKADGRTVFINLTGPGGFAMYEVLRGAGKSFTWDLDRPEGKTNKIVISLVKGKSTDDDSNWKHCATFKFRT</sequence>
<dbReference type="EMBL" id="BMNG01000007">
    <property type="protein sequence ID" value="GGO46291.1"/>
    <property type="molecule type" value="Genomic_DNA"/>
</dbReference>
<evidence type="ECO:0000313" key="2">
    <source>
        <dbReference type="EMBL" id="GGO46291.1"/>
    </source>
</evidence>
<dbReference type="RefSeq" id="WP_164327578.1">
    <property type="nucleotide sequence ID" value="NZ_BMNG01000007.1"/>
</dbReference>
<keyword evidence="1" id="KW-0732">Signal</keyword>
<reference evidence="3" key="1">
    <citation type="journal article" date="2019" name="Int. J. Syst. Evol. Microbiol.">
        <title>The Global Catalogue of Microorganisms (GCM) 10K type strain sequencing project: providing services to taxonomists for standard genome sequencing and annotation.</title>
        <authorList>
            <consortium name="The Broad Institute Genomics Platform"/>
            <consortium name="The Broad Institute Genome Sequencing Center for Infectious Disease"/>
            <person name="Wu L."/>
            <person name="Ma J."/>
        </authorList>
    </citation>
    <scope>NUCLEOTIDE SEQUENCE [LARGE SCALE GENOMIC DNA]</scope>
    <source>
        <strain evidence="3">CGMCC 4.7349</strain>
    </source>
</reference>
<name>A0ABQ2M349_9ACTN</name>
<dbReference type="Proteomes" id="UP000656881">
    <property type="component" value="Unassembled WGS sequence"/>
</dbReference>
<evidence type="ECO:0000313" key="3">
    <source>
        <dbReference type="Proteomes" id="UP000656881"/>
    </source>
</evidence>
<gene>
    <name evidence="2" type="ORF">GCM10012286_36860</name>
</gene>
<organism evidence="2 3">
    <name type="scientific">Streptomyces lasiicapitis</name>
    <dbReference type="NCBI Taxonomy" id="1923961"/>
    <lineage>
        <taxon>Bacteria</taxon>
        <taxon>Bacillati</taxon>
        <taxon>Actinomycetota</taxon>
        <taxon>Actinomycetes</taxon>
        <taxon>Kitasatosporales</taxon>
        <taxon>Streptomycetaceae</taxon>
        <taxon>Streptomyces</taxon>
    </lineage>
</organism>
<evidence type="ECO:0000256" key="1">
    <source>
        <dbReference type="SAM" id="SignalP"/>
    </source>
</evidence>
<protein>
    <recommendedName>
        <fullName evidence="4">Secreted protein</fullName>
    </recommendedName>
</protein>
<comment type="caution">
    <text evidence="2">The sequence shown here is derived from an EMBL/GenBank/DDBJ whole genome shotgun (WGS) entry which is preliminary data.</text>
</comment>
<accession>A0ABQ2M349</accession>
<keyword evidence="3" id="KW-1185">Reference proteome</keyword>
<evidence type="ECO:0008006" key="4">
    <source>
        <dbReference type="Google" id="ProtNLM"/>
    </source>
</evidence>
<feature type="signal peptide" evidence="1">
    <location>
        <begin position="1"/>
        <end position="33"/>
    </location>
</feature>
<proteinExistence type="predicted"/>